<dbReference type="Pfam" id="PF13344">
    <property type="entry name" value="Hydrolase_6"/>
    <property type="match status" value="1"/>
</dbReference>
<evidence type="ECO:0000256" key="2">
    <source>
        <dbReference type="ARBA" id="ARBA00069384"/>
    </source>
</evidence>
<evidence type="ECO:0000256" key="1">
    <source>
        <dbReference type="ARBA" id="ARBA00022729"/>
    </source>
</evidence>
<dbReference type="GO" id="GO:0046474">
    <property type="term" value="P:glycerophospholipid biosynthetic process"/>
    <property type="evidence" value="ECO:0007669"/>
    <property type="project" value="TreeGrafter"/>
</dbReference>
<evidence type="ECO:0000313" key="3">
    <source>
        <dbReference type="EMBL" id="OQV21405.1"/>
    </source>
</evidence>
<comment type="caution">
    <text evidence="3">The sequence shown here is derived from an EMBL/GenBank/DDBJ whole genome shotgun (WGS) entry which is preliminary data.</text>
</comment>
<dbReference type="OrthoDB" id="10251048at2759"/>
<sequence>MILGKLLYPQWPIITSFLTRLPLGKLSIDVRSNRGMSTSGTNHSFKKCPSFGFLFDIDGVFLRGHHPLPAGAEALKRLTDDRGRFIVPTVFVTNAGNALRREKAAFLSEVFGVKISADQIIMAHSPFSMFRQYHDRHFLVSGQGPATEIAESIGFTNVITVAQLRDRFPSLDMVDMSRRKAERIHFEHDFEKIEGVLLLGEPINWESSLQLVTDVLMTDGQPTHRPTVMPWPHLPVLACNMDLLWMAEAPLPRFGHGTFLLCLETLYKKLTGNELVYSALVGKPSEATYHHAEFCLTQQARQMGRVDGPVTRIYAVGDNPDTDVFGANLYDIYLQQKSLIRPNKLPSPIAKENIEIHTALTAGATSEIPKLLHHKPVTHDVQDIVDELGPSEHDENLAETCVSILVESGVYSAVQQQQEETQQLSYQHRDFHEQHQLVSDLTKPRFVCKNILEAVDLVYQLERFLVKA</sequence>
<gene>
    <name evidence="3" type="ORF">BV898_04614</name>
</gene>
<name>A0A1W0X1Q1_HYPEX</name>
<dbReference type="PANTHER" id="PTHR14269">
    <property type="entry name" value="CDP-DIACYLGLYCEROL--GLYCEROL-3-PHOSPHATE 3-PHOSPHATIDYLTRANSFERASE-RELATED"/>
    <property type="match status" value="1"/>
</dbReference>
<keyword evidence="4" id="KW-1185">Reference proteome</keyword>
<organism evidence="3 4">
    <name type="scientific">Hypsibius exemplaris</name>
    <name type="common">Freshwater tardigrade</name>
    <dbReference type="NCBI Taxonomy" id="2072580"/>
    <lineage>
        <taxon>Eukaryota</taxon>
        <taxon>Metazoa</taxon>
        <taxon>Ecdysozoa</taxon>
        <taxon>Tardigrada</taxon>
        <taxon>Eutardigrada</taxon>
        <taxon>Parachela</taxon>
        <taxon>Hypsibioidea</taxon>
        <taxon>Hypsibiidae</taxon>
        <taxon>Hypsibius</taxon>
    </lineage>
</organism>
<dbReference type="GO" id="GO:0005739">
    <property type="term" value="C:mitochondrion"/>
    <property type="evidence" value="ECO:0007669"/>
    <property type="project" value="TreeGrafter"/>
</dbReference>
<dbReference type="SUPFAM" id="SSF56784">
    <property type="entry name" value="HAD-like"/>
    <property type="match status" value="1"/>
</dbReference>
<dbReference type="Gene3D" id="3.40.50.1000">
    <property type="entry name" value="HAD superfamily/HAD-like"/>
    <property type="match status" value="2"/>
</dbReference>
<accession>A0A1W0X1Q1</accession>
<dbReference type="InterPro" id="IPR050324">
    <property type="entry name" value="CDP-alcohol_PTase-I"/>
</dbReference>
<evidence type="ECO:0000313" key="4">
    <source>
        <dbReference type="Proteomes" id="UP000192578"/>
    </source>
</evidence>
<dbReference type="NCBIfam" id="TIGR01460">
    <property type="entry name" value="HAD-SF-IIA"/>
    <property type="match status" value="1"/>
</dbReference>
<protein>
    <recommendedName>
        <fullName evidence="2">Haloacid dehalogenase-like hydrolase domain-containing 5</fullName>
    </recommendedName>
</protein>
<reference evidence="4" key="1">
    <citation type="submission" date="2017-01" db="EMBL/GenBank/DDBJ databases">
        <title>Comparative genomics of anhydrobiosis in the tardigrade Hypsibius dujardini.</title>
        <authorList>
            <person name="Yoshida Y."/>
            <person name="Koutsovoulos G."/>
            <person name="Laetsch D."/>
            <person name="Stevens L."/>
            <person name="Kumar S."/>
            <person name="Horikawa D."/>
            <person name="Ishino K."/>
            <person name="Komine S."/>
            <person name="Tomita M."/>
            <person name="Blaxter M."/>
            <person name="Arakawa K."/>
        </authorList>
    </citation>
    <scope>NUCLEOTIDE SEQUENCE [LARGE SCALE GENOMIC DNA]</scope>
    <source>
        <strain evidence="4">Z151</strain>
    </source>
</reference>
<dbReference type="PANTHER" id="PTHR14269:SF4">
    <property type="entry name" value="CAT EYE SYNDROME CRITICAL REGION PROTEIN 5"/>
    <property type="match status" value="1"/>
</dbReference>
<dbReference type="Proteomes" id="UP000192578">
    <property type="component" value="Unassembled WGS sequence"/>
</dbReference>
<dbReference type="AlphaFoldDB" id="A0A1W0X1Q1"/>
<dbReference type="InterPro" id="IPR006353">
    <property type="entry name" value="HAD-SF_hydro_IIA_CECR5"/>
</dbReference>
<dbReference type="InterPro" id="IPR006357">
    <property type="entry name" value="HAD-SF_hydro_IIA"/>
</dbReference>
<proteinExistence type="predicted"/>
<dbReference type="EMBL" id="MTYJ01000023">
    <property type="protein sequence ID" value="OQV21405.1"/>
    <property type="molecule type" value="Genomic_DNA"/>
</dbReference>
<dbReference type="NCBIfam" id="TIGR01456">
    <property type="entry name" value="CECR5"/>
    <property type="match status" value="1"/>
</dbReference>
<dbReference type="FunFam" id="3.40.50.1000:FF:000081">
    <property type="entry name" value="Haloacid dehalogenase like hydrolase domain containing 5"/>
    <property type="match status" value="1"/>
</dbReference>
<dbReference type="InterPro" id="IPR036412">
    <property type="entry name" value="HAD-like_sf"/>
</dbReference>
<keyword evidence="1" id="KW-0732">Signal</keyword>
<dbReference type="InterPro" id="IPR023214">
    <property type="entry name" value="HAD_sf"/>
</dbReference>